<keyword evidence="6" id="KW-0448">Lipopolysaccharide biosynthesis</keyword>
<dbReference type="Gene3D" id="3.90.550.10">
    <property type="entry name" value="Spore Coat Polysaccharide Biosynthesis Protein SpsA, Chain A"/>
    <property type="match status" value="1"/>
</dbReference>
<dbReference type="InterPro" id="IPR001173">
    <property type="entry name" value="Glyco_trans_2-like"/>
</dbReference>
<keyword evidence="2" id="KW-1003">Cell membrane</keyword>
<keyword evidence="4 11" id="KW-0808">Transferase</keyword>
<feature type="domain" description="Glycosyltransferase 2-like" evidence="10">
    <location>
        <begin position="14"/>
        <end position="146"/>
    </location>
</feature>
<evidence type="ECO:0000313" key="11">
    <source>
        <dbReference type="EMBL" id="GFG90222.1"/>
    </source>
</evidence>
<evidence type="ECO:0000259" key="10">
    <source>
        <dbReference type="Pfam" id="PF00535"/>
    </source>
</evidence>
<comment type="similarity">
    <text evidence="1">Belongs to the glycosyltransferase 2 family.</text>
</comment>
<evidence type="ECO:0000256" key="6">
    <source>
        <dbReference type="ARBA" id="ARBA00022985"/>
    </source>
</evidence>
<feature type="transmembrane region" description="Helical" evidence="9">
    <location>
        <begin position="242"/>
        <end position="266"/>
    </location>
</feature>
<evidence type="ECO:0000256" key="8">
    <source>
        <dbReference type="ARBA" id="ARBA00023136"/>
    </source>
</evidence>
<evidence type="ECO:0000313" key="12">
    <source>
        <dbReference type="Proteomes" id="UP000465360"/>
    </source>
</evidence>
<feature type="transmembrane region" description="Helical" evidence="9">
    <location>
        <begin position="207"/>
        <end position="230"/>
    </location>
</feature>
<proteinExistence type="inferred from homology"/>
<evidence type="ECO:0000256" key="7">
    <source>
        <dbReference type="ARBA" id="ARBA00022989"/>
    </source>
</evidence>
<dbReference type="GO" id="GO:0009103">
    <property type="term" value="P:lipopolysaccharide biosynthetic process"/>
    <property type="evidence" value="ECO:0007669"/>
    <property type="project" value="UniProtKB-KW"/>
</dbReference>
<evidence type="ECO:0000256" key="3">
    <source>
        <dbReference type="ARBA" id="ARBA00022676"/>
    </source>
</evidence>
<keyword evidence="12" id="KW-1185">Reference proteome</keyword>
<name>A0A7I9YNR2_MYCBU</name>
<dbReference type="PANTHER" id="PTHR48090:SF3">
    <property type="entry name" value="UNDECAPRENYL-PHOSPHATE 4-DEOXY-4-FORMAMIDO-L-ARABINOSE TRANSFERASE"/>
    <property type="match status" value="1"/>
</dbReference>
<keyword evidence="8 9" id="KW-0472">Membrane</keyword>
<gene>
    <name evidence="11" type="primary">arnC</name>
    <name evidence="11" type="ORF">MBOU_22640</name>
</gene>
<dbReference type="AlphaFoldDB" id="A0A7I9YNR2"/>
<evidence type="ECO:0000256" key="5">
    <source>
        <dbReference type="ARBA" id="ARBA00022692"/>
    </source>
</evidence>
<dbReference type="InterPro" id="IPR050256">
    <property type="entry name" value="Glycosyltransferase_2"/>
</dbReference>
<keyword evidence="3" id="KW-0328">Glycosyltransferase</keyword>
<dbReference type="GO" id="GO:0005886">
    <property type="term" value="C:plasma membrane"/>
    <property type="evidence" value="ECO:0007669"/>
    <property type="project" value="TreeGrafter"/>
</dbReference>
<dbReference type="Proteomes" id="UP000465360">
    <property type="component" value="Unassembled WGS sequence"/>
</dbReference>
<accession>A0A7I9YNR2</accession>
<dbReference type="InterPro" id="IPR029044">
    <property type="entry name" value="Nucleotide-diphossugar_trans"/>
</dbReference>
<dbReference type="PANTHER" id="PTHR48090">
    <property type="entry name" value="UNDECAPRENYL-PHOSPHATE 4-DEOXY-4-FORMAMIDO-L-ARABINOSE TRANSFERASE-RELATED"/>
    <property type="match status" value="1"/>
</dbReference>
<organism evidence="11 12">
    <name type="scientific">Mycobacterium bourgelatii</name>
    <dbReference type="NCBI Taxonomy" id="1273442"/>
    <lineage>
        <taxon>Bacteria</taxon>
        <taxon>Bacillati</taxon>
        <taxon>Actinomycetota</taxon>
        <taxon>Actinomycetes</taxon>
        <taxon>Mycobacteriales</taxon>
        <taxon>Mycobacteriaceae</taxon>
        <taxon>Mycobacterium</taxon>
    </lineage>
</organism>
<dbReference type="GO" id="GO:0099621">
    <property type="term" value="F:undecaprenyl-phosphate 4-deoxy-4-formamido-L-arabinose transferase activity"/>
    <property type="evidence" value="ECO:0007669"/>
    <property type="project" value="TreeGrafter"/>
</dbReference>
<dbReference type="SUPFAM" id="SSF53448">
    <property type="entry name" value="Nucleotide-diphospho-sugar transferases"/>
    <property type="match status" value="1"/>
</dbReference>
<comment type="caution">
    <text evidence="11">The sequence shown here is derived from an EMBL/GenBank/DDBJ whole genome shotgun (WGS) entry which is preliminary data.</text>
</comment>
<dbReference type="Pfam" id="PF00535">
    <property type="entry name" value="Glycos_transf_2"/>
    <property type="match status" value="1"/>
</dbReference>
<evidence type="ECO:0000256" key="9">
    <source>
        <dbReference type="SAM" id="Phobius"/>
    </source>
</evidence>
<keyword evidence="5 9" id="KW-0812">Transmembrane</keyword>
<protein>
    <submittedName>
        <fullName evidence="11">Undecaprenyl-phosphate 4-deoxy-4-formamido-L-arabinose transferase</fullName>
    </submittedName>
</protein>
<evidence type="ECO:0000256" key="2">
    <source>
        <dbReference type="ARBA" id="ARBA00022475"/>
    </source>
</evidence>
<evidence type="ECO:0000256" key="1">
    <source>
        <dbReference type="ARBA" id="ARBA00006739"/>
    </source>
</evidence>
<sequence length="287" mass="31552">MQQLFDVGKTNDWDLQVVVIDDASPDDTWAVLKRAKEVYGTKLRIARVFTNGGQHRAIQAGFTLVTGDIVVTMDDDLQHRPEDVVNLVDAVCSGYDLAIGSYSQKKHSQFRNTAGGFIDRLIKRIFKLPPSFELTSFRAMKRSVVEGVLAQTSERPYITAMLLANSSNRLNVPVVHKRRAHGSSNYTLARSLSLAASLIFSYSAYPIVFVAALCALAFSFSAALGVGTIWRAVTENIGVPGWASLVVVTTFFNGLILLALLVYGIYLSRIYLTVVSGRLSNRLAEID</sequence>
<evidence type="ECO:0000256" key="4">
    <source>
        <dbReference type="ARBA" id="ARBA00022679"/>
    </source>
</evidence>
<dbReference type="EMBL" id="BLKZ01000001">
    <property type="protein sequence ID" value="GFG90222.1"/>
    <property type="molecule type" value="Genomic_DNA"/>
</dbReference>
<reference evidence="11 12" key="1">
    <citation type="journal article" date="2019" name="Emerg. Microbes Infect.">
        <title>Comprehensive subspecies identification of 175 nontuberculous mycobacteria species based on 7547 genomic profiles.</title>
        <authorList>
            <person name="Matsumoto Y."/>
            <person name="Kinjo T."/>
            <person name="Motooka D."/>
            <person name="Nabeya D."/>
            <person name="Jung N."/>
            <person name="Uechi K."/>
            <person name="Horii T."/>
            <person name="Iida T."/>
            <person name="Fujita J."/>
            <person name="Nakamura S."/>
        </authorList>
    </citation>
    <scope>NUCLEOTIDE SEQUENCE [LARGE SCALE GENOMIC DNA]</scope>
    <source>
        <strain evidence="11 12">JCM 30725</strain>
    </source>
</reference>
<keyword evidence="7 9" id="KW-1133">Transmembrane helix</keyword>